<feature type="domain" description="R3H" evidence="2">
    <location>
        <begin position="78"/>
        <end position="144"/>
    </location>
</feature>
<accession>A0A2H0VHK5</accession>
<protein>
    <recommendedName>
        <fullName evidence="2">R3H domain-containing protein</fullName>
    </recommendedName>
</protein>
<gene>
    <name evidence="3" type="ORF">COT88_00625</name>
</gene>
<dbReference type="PANTHER" id="PTHR35800:SF1">
    <property type="entry name" value="RNA-BINDING PROTEIN KHPB"/>
    <property type="match status" value="1"/>
</dbReference>
<evidence type="ECO:0000259" key="2">
    <source>
        <dbReference type="PROSITE" id="PS51061"/>
    </source>
</evidence>
<dbReference type="InterPro" id="IPR039247">
    <property type="entry name" value="KhpB"/>
</dbReference>
<comment type="caution">
    <text evidence="3">The sequence shown here is derived from an EMBL/GenBank/DDBJ whole genome shotgun (WGS) entry which is preliminary data.</text>
</comment>
<evidence type="ECO:0000313" key="3">
    <source>
        <dbReference type="EMBL" id="PIR98594.1"/>
    </source>
</evidence>
<organism evidence="3 4">
    <name type="scientific">Candidatus Colwellbacteria bacterium CG10_big_fil_rev_8_21_14_0_10_41_28</name>
    <dbReference type="NCBI Taxonomy" id="1974539"/>
    <lineage>
        <taxon>Bacteria</taxon>
        <taxon>Candidatus Colwelliibacteriota</taxon>
    </lineage>
</organism>
<name>A0A2H0VHK5_9BACT</name>
<dbReference type="EMBL" id="PFAG01000009">
    <property type="protein sequence ID" value="PIR98594.1"/>
    <property type="molecule type" value="Genomic_DNA"/>
</dbReference>
<dbReference type="GO" id="GO:0003723">
    <property type="term" value="F:RNA binding"/>
    <property type="evidence" value="ECO:0007669"/>
    <property type="project" value="InterPro"/>
</dbReference>
<proteinExistence type="predicted"/>
<dbReference type="SMART" id="SM00393">
    <property type="entry name" value="R3H"/>
    <property type="match status" value="1"/>
</dbReference>
<evidence type="ECO:0000313" key="4">
    <source>
        <dbReference type="Proteomes" id="UP000230776"/>
    </source>
</evidence>
<dbReference type="Pfam" id="PF01424">
    <property type="entry name" value="R3H"/>
    <property type="match status" value="1"/>
</dbReference>
<dbReference type="InterPro" id="IPR001374">
    <property type="entry name" value="R3H_dom"/>
</dbReference>
<dbReference type="Proteomes" id="UP000230776">
    <property type="component" value="Unassembled WGS sequence"/>
</dbReference>
<dbReference type="PROSITE" id="PS51061">
    <property type="entry name" value="R3H"/>
    <property type="match status" value="1"/>
</dbReference>
<reference evidence="4" key="1">
    <citation type="submission" date="2017-09" db="EMBL/GenBank/DDBJ databases">
        <title>Depth-based differentiation of microbial function through sediment-hosted aquifers and enrichment of novel symbionts in the deep terrestrial subsurface.</title>
        <authorList>
            <person name="Probst A.J."/>
            <person name="Ladd B."/>
            <person name="Jarett J.K."/>
            <person name="Geller-Mcgrath D.E."/>
            <person name="Sieber C.M.K."/>
            <person name="Emerson J.B."/>
            <person name="Anantharaman K."/>
            <person name="Thomas B.C."/>
            <person name="Malmstrom R."/>
            <person name="Stieglmeier M."/>
            <person name="Klingl A."/>
            <person name="Woyke T."/>
            <person name="Ryan C.M."/>
            <person name="Banfield J.F."/>
        </authorList>
    </citation>
    <scope>NUCLEOTIDE SEQUENCE [LARGE SCALE GENOMIC DNA]</scope>
</reference>
<dbReference type="InterPro" id="IPR036867">
    <property type="entry name" value="R3H_dom_sf"/>
</dbReference>
<dbReference type="CDD" id="cd02644">
    <property type="entry name" value="R3H_jag"/>
    <property type="match status" value="1"/>
</dbReference>
<dbReference type="PANTHER" id="PTHR35800">
    <property type="entry name" value="PROTEIN JAG"/>
    <property type="match status" value="1"/>
</dbReference>
<dbReference type="AlphaFoldDB" id="A0A2H0VHK5"/>
<dbReference type="Gene3D" id="3.30.1370.50">
    <property type="entry name" value="R3H-like domain"/>
    <property type="match status" value="1"/>
</dbReference>
<dbReference type="SUPFAM" id="SSF82708">
    <property type="entry name" value="R3H domain"/>
    <property type="match status" value="1"/>
</dbReference>
<sequence length="145" mass="16579">MMMEKMLEKTKKIISLIGFDSVTIEPDEEQNKINVLIRDDSISSEKNQELVKALTHLGRLMTGTEDTQLFFDVNNYKRDREAIILKLARTAAKKAAVTKERVPLPPMNSYERMIIHNELSLRPDVETGSEGEAKERHVVVKPTEL</sequence>
<evidence type="ECO:0000256" key="1">
    <source>
        <dbReference type="SAM" id="MobiDB-lite"/>
    </source>
</evidence>
<dbReference type="InterPro" id="IPR034079">
    <property type="entry name" value="R3H_KhpB"/>
</dbReference>
<feature type="region of interest" description="Disordered" evidence="1">
    <location>
        <begin position="126"/>
        <end position="145"/>
    </location>
</feature>